<dbReference type="InterPro" id="IPR018062">
    <property type="entry name" value="HTH_AraC-typ_CS"/>
</dbReference>
<dbReference type="Pfam" id="PF12833">
    <property type="entry name" value="HTH_18"/>
    <property type="match status" value="1"/>
</dbReference>
<dbReference type="SMART" id="SM00342">
    <property type="entry name" value="HTH_ARAC"/>
    <property type="match status" value="1"/>
</dbReference>
<dbReference type="SUPFAM" id="SSF51215">
    <property type="entry name" value="Regulatory protein AraC"/>
    <property type="match status" value="1"/>
</dbReference>
<evidence type="ECO:0000256" key="3">
    <source>
        <dbReference type="ARBA" id="ARBA00023163"/>
    </source>
</evidence>
<dbReference type="InterPro" id="IPR009057">
    <property type="entry name" value="Homeodomain-like_sf"/>
</dbReference>
<reference evidence="5 6" key="1">
    <citation type="submission" date="2020-04" db="EMBL/GenBank/DDBJ databases">
        <title>MicrobeNet Type strains.</title>
        <authorList>
            <person name="Nicholson A.C."/>
        </authorList>
    </citation>
    <scope>NUCLEOTIDE SEQUENCE [LARGE SCALE GENOMIC DNA]</scope>
    <source>
        <strain evidence="5 6">DSM 22768</strain>
    </source>
</reference>
<gene>
    <name evidence="5" type="ORF">HHO37_04335</name>
</gene>
<dbReference type="CDD" id="cd00093">
    <property type="entry name" value="HTH_XRE"/>
    <property type="match status" value="1"/>
</dbReference>
<dbReference type="InterPro" id="IPR014710">
    <property type="entry name" value="RmlC-like_jellyroll"/>
</dbReference>
<name>A0A7X9LDG6_STRRT</name>
<accession>A0A7X9LDG6</accession>
<dbReference type="Gene3D" id="2.60.120.10">
    <property type="entry name" value="Jelly Rolls"/>
    <property type="match status" value="1"/>
</dbReference>
<comment type="caution">
    <text evidence="5">The sequence shown here is derived from an EMBL/GenBank/DDBJ whole genome shotgun (WGS) entry which is preliminary data.</text>
</comment>
<dbReference type="EMBL" id="JABASA010000007">
    <property type="protein sequence ID" value="NMD48919.1"/>
    <property type="molecule type" value="Genomic_DNA"/>
</dbReference>
<dbReference type="GO" id="GO:0043565">
    <property type="term" value="F:sequence-specific DNA binding"/>
    <property type="evidence" value="ECO:0007669"/>
    <property type="project" value="InterPro"/>
</dbReference>
<dbReference type="PROSITE" id="PS01124">
    <property type="entry name" value="HTH_ARAC_FAMILY_2"/>
    <property type="match status" value="1"/>
</dbReference>
<dbReference type="InterPro" id="IPR001387">
    <property type="entry name" value="Cro/C1-type_HTH"/>
</dbReference>
<evidence type="ECO:0000256" key="2">
    <source>
        <dbReference type="ARBA" id="ARBA00023125"/>
    </source>
</evidence>
<protein>
    <submittedName>
        <fullName evidence="5">AraC family transcriptional regulator</fullName>
    </submittedName>
</protein>
<dbReference type="GO" id="GO:0003700">
    <property type="term" value="F:DNA-binding transcription factor activity"/>
    <property type="evidence" value="ECO:0007669"/>
    <property type="project" value="InterPro"/>
</dbReference>
<dbReference type="RefSeq" id="WP_193523320.1">
    <property type="nucleotide sequence ID" value="NZ_JABASA010000007.1"/>
</dbReference>
<dbReference type="Gene3D" id="1.10.10.60">
    <property type="entry name" value="Homeodomain-like"/>
    <property type="match status" value="2"/>
</dbReference>
<dbReference type="AlphaFoldDB" id="A0A7X9LDG6"/>
<organism evidence="5 6">
    <name type="scientific">Streptococcus ratti</name>
    <dbReference type="NCBI Taxonomy" id="1341"/>
    <lineage>
        <taxon>Bacteria</taxon>
        <taxon>Bacillati</taxon>
        <taxon>Bacillota</taxon>
        <taxon>Bacilli</taxon>
        <taxon>Lactobacillales</taxon>
        <taxon>Streptococcaceae</taxon>
        <taxon>Streptococcus</taxon>
    </lineage>
</organism>
<sequence>MNILNTYNEFDINNFDLSIDHYGSEKCDKGYSFGPAIRDNYVIHFILEGRGQFTINDQTVKLRAGDIFILPKDMTTFYQADSQIPWHYIWVGFSGSQAESILKKSSLWENFYAHSSFMSKILLQMKKIIQFSDQPLTDIGELSMIGELYKLLAALIEEFPKANSEDNQSTQTYIKQAKKMIHSQYGSPLRVNDIAKKLNLSRSYLYKIFKDNTNISIKDYILHIKMDRSKTLLGNPDLSITEISNSVGFTDPLAFSKTFKKYFGKSPRTFRKESQKK</sequence>
<feature type="domain" description="HTH araC/xylS-type" evidence="4">
    <location>
        <begin position="175"/>
        <end position="273"/>
    </location>
</feature>
<dbReference type="InterPro" id="IPR003313">
    <property type="entry name" value="AraC-bd"/>
</dbReference>
<evidence type="ECO:0000259" key="4">
    <source>
        <dbReference type="PROSITE" id="PS01124"/>
    </source>
</evidence>
<keyword evidence="2" id="KW-0238">DNA-binding</keyword>
<proteinExistence type="predicted"/>
<evidence type="ECO:0000256" key="1">
    <source>
        <dbReference type="ARBA" id="ARBA00023015"/>
    </source>
</evidence>
<dbReference type="Proteomes" id="UP000532121">
    <property type="component" value="Unassembled WGS sequence"/>
</dbReference>
<dbReference type="InterPro" id="IPR020449">
    <property type="entry name" value="Tscrpt_reg_AraC-type_HTH"/>
</dbReference>
<evidence type="ECO:0000313" key="5">
    <source>
        <dbReference type="EMBL" id="NMD48919.1"/>
    </source>
</evidence>
<dbReference type="CDD" id="cd06986">
    <property type="entry name" value="cupin_MmsR-like_N"/>
    <property type="match status" value="1"/>
</dbReference>
<dbReference type="PANTHER" id="PTHR43280:SF30">
    <property type="entry name" value="MMSAB OPERON REGULATORY PROTEIN"/>
    <property type="match status" value="1"/>
</dbReference>
<keyword evidence="1" id="KW-0805">Transcription regulation</keyword>
<dbReference type="SUPFAM" id="SSF46689">
    <property type="entry name" value="Homeodomain-like"/>
    <property type="match status" value="2"/>
</dbReference>
<dbReference type="PANTHER" id="PTHR43280">
    <property type="entry name" value="ARAC-FAMILY TRANSCRIPTIONAL REGULATOR"/>
    <property type="match status" value="1"/>
</dbReference>
<dbReference type="PRINTS" id="PR00032">
    <property type="entry name" value="HTHARAC"/>
</dbReference>
<dbReference type="PROSITE" id="PS00041">
    <property type="entry name" value="HTH_ARAC_FAMILY_1"/>
    <property type="match status" value="1"/>
</dbReference>
<dbReference type="Pfam" id="PF02311">
    <property type="entry name" value="AraC_binding"/>
    <property type="match status" value="1"/>
</dbReference>
<dbReference type="InterPro" id="IPR018060">
    <property type="entry name" value="HTH_AraC"/>
</dbReference>
<dbReference type="InterPro" id="IPR037923">
    <property type="entry name" value="HTH-like"/>
</dbReference>
<keyword evidence="3" id="KW-0804">Transcription</keyword>
<evidence type="ECO:0000313" key="6">
    <source>
        <dbReference type="Proteomes" id="UP000532121"/>
    </source>
</evidence>